<organism evidence="2 3">
    <name type="scientific">Klebsiella oxytoca</name>
    <dbReference type="NCBI Taxonomy" id="571"/>
    <lineage>
        <taxon>Bacteria</taxon>
        <taxon>Pseudomonadati</taxon>
        <taxon>Pseudomonadota</taxon>
        <taxon>Gammaproteobacteria</taxon>
        <taxon>Enterobacterales</taxon>
        <taxon>Enterobacteriaceae</taxon>
        <taxon>Klebsiella/Raoultella group</taxon>
        <taxon>Klebsiella</taxon>
    </lineage>
</organism>
<keyword evidence="1" id="KW-0732">Signal</keyword>
<evidence type="ECO:0000313" key="2">
    <source>
        <dbReference type="EMBL" id="PXW33179.1"/>
    </source>
</evidence>
<dbReference type="EMBL" id="QJJG01000040">
    <property type="protein sequence ID" value="PXW33179.1"/>
    <property type="molecule type" value="Genomic_DNA"/>
</dbReference>
<protein>
    <submittedName>
        <fullName evidence="2">Uncharacterized protein</fullName>
    </submittedName>
</protein>
<gene>
    <name evidence="2" type="ORF">DET57_1407</name>
</gene>
<feature type="chain" id="PRO_5016331470" evidence="1">
    <location>
        <begin position="20"/>
        <end position="103"/>
    </location>
</feature>
<dbReference type="AlphaFoldDB" id="A0A318F7Z9"/>
<feature type="signal peptide" evidence="1">
    <location>
        <begin position="1"/>
        <end position="19"/>
    </location>
</feature>
<comment type="caution">
    <text evidence="2">The sequence shown here is derived from an EMBL/GenBank/DDBJ whole genome shotgun (WGS) entry which is preliminary data.</text>
</comment>
<evidence type="ECO:0000256" key="1">
    <source>
        <dbReference type="SAM" id="SignalP"/>
    </source>
</evidence>
<dbReference type="Proteomes" id="UP000247485">
    <property type="component" value="Unassembled WGS sequence"/>
</dbReference>
<accession>A0A318F7Z9</accession>
<proteinExistence type="predicted"/>
<dbReference type="RefSeq" id="WP_110277481.1">
    <property type="nucleotide sequence ID" value="NZ_QJJG01000040.1"/>
</dbReference>
<sequence length="103" mass="11416">MKILPLILLLATFSGAALADEQDNAQACLSWGMNKMAQNPESEQLKNLAITNINTERYDEKIGSQHIATQLAATLEKEGKTVGKMLCLLENDRPLYVYFSDAK</sequence>
<name>A0A318F7Z9_KLEOX</name>
<reference evidence="2 3" key="1">
    <citation type="submission" date="2018-05" db="EMBL/GenBank/DDBJ databases">
        <title>Freshwater and sediment microbial communities from various areas in North America, analyzing microbe dynamics in response to fracking.</title>
        <authorList>
            <person name="Lamendella R."/>
        </authorList>
    </citation>
    <scope>NUCLEOTIDE SEQUENCE [LARGE SCALE GENOMIC DNA]</scope>
    <source>
        <strain evidence="2 3">67</strain>
    </source>
</reference>
<evidence type="ECO:0000313" key="3">
    <source>
        <dbReference type="Proteomes" id="UP000247485"/>
    </source>
</evidence>